<dbReference type="InterPro" id="IPR043502">
    <property type="entry name" value="DNA/RNA_pol_sf"/>
</dbReference>
<dbReference type="SUPFAM" id="SSF53098">
    <property type="entry name" value="Ribonuclease H-like"/>
    <property type="match status" value="1"/>
</dbReference>
<feature type="region of interest" description="Disordered" evidence="2">
    <location>
        <begin position="208"/>
        <end position="232"/>
    </location>
</feature>
<dbReference type="Gene3D" id="4.10.60.10">
    <property type="entry name" value="Zinc finger, CCHC-type"/>
    <property type="match status" value="1"/>
</dbReference>
<dbReference type="InterPro" id="IPR021109">
    <property type="entry name" value="Peptidase_aspartic_dom_sf"/>
</dbReference>
<dbReference type="SUPFAM" id="SSF56672">
    <property type="entry name" value="DNA/RNA polymerases"/>
    <property type="match status" value="1"/>
</dbReference>
<accession>A0ABQ5GS69</accession>
<evidence type="ECO:0000256" key="2">
    <source>
        <dbReference type="SAM" id="MobiDB-lite"/>
    </source>
</evidence>
<dbReference type="InterPro" id="IPR012337">
    <property type="entry name" value="RNaseH-like_sf"/>
</dbReference>
<keyword evidence="1" id="KW-0862">Zinc</keyword>
<keyword evidence="1" id="KW-0479">Metal-binding</keyword>
<dbReference type="SUPFAM" id="SSF57756">
    <property type="entry name" value="Retrovirus zinc finger-like domains"/>
    <property type="match status" value="1"/>
</dbReference>
<sequence>MLRSCIIDFVGSWDDLLPLAEFSYNNSYHSSIKMASFEALYGRKCKSPVCWNEVRENQFTGPDIIQQTSDKLIQIRKRIKAAQDRQKCYADRRRNLIEFQVGDNVMLKISPWKGVMRFGKRGKLSPRIMSVQLIIMSAQRSEANALPNNEVPIHENAIGQGSTNTRGLCRTGNLTCCKCGMVGHMAQSCRIKEQRCYQCGEPRHIRPNCPDLAPRATRQSKNEKKDSQKPRTRAFNMKIKEARVMLDVVSGTFLVNNLNAQVLFDSSANRSLVSTSFSECFDQGVKKLDKELMVEIAEGNHVMTNRVINNCMITIGETYLPINLIPIQLGKFDIVIGMDWLSENQAKIICNKKMVKLKSPNGEVICIYGDKKSRGLNLISMMKTIKCLRKGCMAYLAYVTKAKEIEKKEVSNIHIVCDFPDVFPGDLPGIPPKRQVEFGIDLIPRATPIAKAPYRLAPTEMQELMKQLQELLDKGIIQPSSSPWGALVLFVKKKDGSMRMCIKSSIGQYIEKWNICLQVKAGHQRPYGSLQPLEIPMWKWDHITMDFIIRLPKTKKGHDAIWVIVDRLSKSTHFLPIRETFSIENLARLYVEEIISRHGIPLLIVSDRDRRCASNFWMSFQKELDFGGSWDDLLPLAEFAYNNSYHSSIKMAPIKAAQDRQKCYADRRRNPVEFQVGDNVMLKISPWKGVMRFGKRGKLSPQEEVTIPIEDLSVDETLSFIEEPESILDTKIKQLRNKSIPLVKVQWQYHRGSEAT</sequence>
<keyword evidence="4" id="KW-0548">Nucleotidyltransferase</keyword>
<feature type="compositionally biased region" description="Basic and acidic residues" evidence="2">
    <location>
        <begin position="220"/>
        <end position="229"/>
    </location>
</feature>
<evidence type="ECO:0000256" key="1">
    <source>
        <dbReference type="PROSITE-ProRule" id="PRU00047"/>
    </source>
</evidence>
<reference evidence="4" key="2">
    <citation type="submission" date="2022-01" db="EMBL/GenBank/DDBJ databases">
        <authorList>
            <person name="Yamashiro T."/>
            <person name="Shiraishi A."/>
            <person name="Satake H."/>
            <person name="Nakayama K."/>
        </authorList>
    </citation>
    <scope>NUCLEOTIDE SEQUENCE</scope>
</reference>
<name>A0ABQ5GS69_9ASTR</name>
<dbReference type="PANTHER" id="PTHR45835:SF99">
    <property type="entry name" value="CHROMO DOMAIN-CONTAINING PROTEIN-RELATED"/>
    <property type="match status" value="1"/>
</dbReference>
<reference evidence="4" key="1">
    <citation type="journal article" date="2022" name="Int. J. Mol. Sci.">
        <title>Draft Genome of Tanacetum Coccineum: Genomic Comparison of Closely Related Tanacetum-Family Plants.</title>
        <authorList>
            <person name="Yamashiro T."/>
            <person name="Shiraishi A."/>
            <person name="Nakayama K."/>
            <person name="Satake H."/>
        </authorList>
    </citation>
    <scope>NUCLEOTIDE SEQUENCE</scope>
</reference>
<proteinExistence type="predicted"/>
<evidence type="ECO:0000259" key="3">
    <source>
        <dbReference type="PROSITE" id="PS50158"/>
    </source>
</evidence>
<dbReference type="Gene3D" id="3.10.10.10">
    <property type="entry name" value="HIV Type 1 Reverse Transcriptase, subunit A, domain 1"/>
    <property type="match status" value="1"/>
</dbReference>
<keyword evidence="5" id="KW-1185">Reference proteome</keyword>
<dbReference type="PROSITE" id="PS50158">
    <property type="entry name" value="ZF_CCHC"/>
    <property type="match status" value="2"/>
</dbReference>
<keyword evidence="1" id="KW-0863">Zinc-finger</keyword>
<dbReference type="Proteomes" id="UP001151760">
    <property type="component" value="Unassembled WGS sequence"/>
</dbReference>
<keyword evidence="4" id="KW-0808">Transferase</keyword>
<dbReference type="Gene3D" id="2.40.70.10">
    <property type="entry name" value="Acid Proteases"/>
    <property type="match status" value="1"/>
</dbReference>
<dbReference type="Pfam" id="PF08284">
    <property type="entry name" value="RVP_2"/>
    <property type="match status" value="1"/>
</dbReference>
<gene>
    <name evidence="4" type="ORF">Tco_1044849</name>
</gene>
<dbReference type="PANTHER" id="PTHR45835">
    <property type="entry name" value="YALI0A06105P"/>
    <property type="match status" value="1"/>
</dbReference>
<dbReference type="CDD" id="cd00303">
    <property type="entry name" value="retropepsin_like"/>
    <property type="match status" value="1"/>
</dbReference>
<keyword evidence="4" id="KW-0695">RNA-directed DNA polymerase</keyword>
<comment type="caution">
    <text evidence="4">The sequence shown here is derived from an EMBL/GenBank/DDBJ whole genome shotgun (WGS) entry which is preliminary data.</text>
</comment>
<evidence type="ECO:0000313" key="4">
    <source>
        <dbReference type="EMBL" id="GJT78124.1"/>
    </source>
</evidence>
<dbReference type="InterPro" id="IPR036875">
    <property type="entry name" value="Znf_CCHC_sf"/>
</dbReference>
<dbReference type="InterPro" id="IPR036397">
    <property type="entry name" value="RNaseH_sf"/>
</dbReference>
<feature type="domain" description="CCHC-type" evidence="3">
    <location>
        <begin position="176"/>
        <end position="190"/>
    </location>
</feature>
<dbReference type="Gene3D" id="3.30.420.10">
    <property type="entry name" value="Ribonuclease H-like superfamily/Ribonuclease H"/>
    <property type="match status" value="2"/>
</dbReference>
<organism evidence="4 5">
    <name type="scientific">Tanacetum coccineum</name>
    <dbReference type="NCBI Taxonomy" id="301880"/>
    <lineage>
        <taxon>Eukaryota</taxon>
        <taxon>Viridiplantae</taxon>
        <taxon>Streptophyta</taxon>
        <taxon>Embryophyta</taxon>
        <taxon>Tracheophyta</taxon>
        <taxon>Spermatophyta</taxon>
        <taxon>Magnoliopsida</taxon>
        <taxon>eudicotyledons</taxon>
        <taxon>Gunneridae</taxon>
        <taxon>Pentapetalae</taxon>
        <taxon>asterids</taxon>
        <taxon>campanulids</taxon>
        <taxon>Asterales</taxon>
        <taxon>Asteraceae</taxon>
        <taxon>Asteroideae</taxon>
        <taxon>Anthemideae</taxon>
        <taxon>Anthemidinae</taxon>
        <taxon>Tanacetum</taxon>
    </lineage>
</organism>
<dbReference type="SUPFAM" id="SSF50630">
    <property type="entry name" value="Acid proteases"/>
    <property type="match status" value="1"/>
</dbReference>
<evidence type="ECO:0000313" key="5">
    <source>
        <dbReference type="Proteomes" id="UP001151760"/>
    </source>
</evidence>
<dbReference type="InterPro" id="IPR001878">
    <property type="entry name" value="Znf_CCHC"/>
</dbReference>
<dbReference type="GO" id="GO:0003964">
    <property type="term" value="F:RNA-directed DNA polymerase activity"/>
    <property type="evidence" value="ECO:0007669"/>
    <property type="project" value="UniProtKB-KW"/>
</dbReference>
<feature type="domain" description="CCHC-type" evidence="3">
    <location>
        <begin position="195"/>
        <end position="211"/>
    </location>
</feature>
<protein>
    <submittedName>
        <fullName evidence="4">Reverse transcriptase domain-containing protein</fullName>
    </submittedName>
</protein>
<dbReference type="EMBL" id="BQNB010018774">
    <property type="protein sequence ID" value="GJT78124.1"/>
    <property type="molecule type" value="Genomic_DNA"/>
</dbReference>
<dbReference type="SMART" id="SM00343">
    <property type="entry name" value="ZnF_C2HC"/>
    <property type="match status" value="2"/>
</dbReference>